<keyword evidence="1" id="KW-1133">Transmembrane helix</keyword>
<organism evidence="2 3">
    <name type="scientific">Alicycliphilus denitrificans</name>
    <dbReference type="NCBI Taxonomy" id="179636"/>
    <lineage>
        <taxon>Bacteria</taxon>
        <taxon>Pseudomonadati</taxon>
        <taxon>Pseudomonadota</taxon>
        <taxon>Betaproteobacteria</taxon>
        <taxon>Burkholderiales</taxon>
        <taxon>Comamonadaceae</taxon>
        <taxon>Alicycliphilus</taxon>
    </lineage>
</organism>
<feature type="transmembrane region" description="Helical" evidence="1">
    <location>
        <begin position="412"/>
        <end position="432"/>
    </location>
</feature>
<comment type="caution">
    <text evidence="2">The sequence shown here is derived from an EMBL/GenBank/DDBJ whole genome shotgun (WGS) entry which is preliminary data.</text>
</comment>
<evidence type="ECO:0000313" key="2">
    <source>
        <dbReference type="EMBL" id="RKJ99394.1"/>
    </source>
</evidence>
<protein>
    <submittedName>
        <fullName evidence="2">PepSY domain-containing protein</fullName>
    </submittedName>
</protein>
<keyword evidence="1" id="KW-0812">Transmembrane</keyword>
<evidence type="ECO:0000256" key="1">
    <source>
        <dbReference type="SAM" id="Phobius"/>
    </source>
</evidence>
<accession>A0A3R7EGW4</accession>
<gene>
    <name evidence="2" type="ORF">CE154_006565</name>
</gene>
<dbReference type="Pfam" id="PF03929">
    <property type="entry name" value="PepSY_TM"/>
    <property type="match status" value="1"/>
</dbReference>
<sequence>MFQNFRLAMAWLHTWFGLALGFVLMVVFFFGALSVFDREIDRWAIPQSRFAPQPMPSFDKVLRPVFESMQPTKESIERMKDKVDGPMPERFDTVRRWGAYTTHRDPVLGLFAGYVVPNAKDPEDGVWGNRTIDPRTGAALPDDRLKVGSRFFYPLHYSLNFHWKNLGTWIVGFAALMMLVALASGVVMHRKIFREFFTFRPRKTTQRSALDLHNMTGVVALPFHFFFAFTGLVIFAGIYFPVSHTQLEPLHELHEKIEAQETGLPHDRAGVAAPLASVDAMVAEAQRRWAAQGMAGEVGFLALQHVGDANGYVSIYRAGTDRIALVGNGIHFKASTGELLREDPPKSAVDGVNEFLTGLHLQHFRHWLLRWFYVLGGLAGCVCIATGFLFFVEKRKKQHARAGSQGARVVDALAVTTVTGMLIAALGILIANRLLPEALPAGWPPRGDLEQYAFWAAWVLAMAHAFWRSAPVAQGRMAPAWREQCWAIAAMAVAAVLLNWVTTGDHLLKTLGAGYWPVAGVDLFILTGAALAVVAARKLGRRARVVPAARIAEAAHA</sequence>
<dbReference type="InterPro" id="IPR005625">
    <property type="entry name" value="PepSY-ass_TM"/>
</dbReference>
<dbReference type="Proteomes" id="UP000216225">
    <property type="component" value="Unassembled WGS sequence"/>
</dbReference>
<dbReference type="RefSeq" id="WP_094436224.1">
    <property type="nucleotide sequence ID" value="NZ_NKDB02000001.1"/>
</dbReference>
<feature type="transmembrane region" description="Helical" evidence="1">
    <location>
        <begin position="166"/>
        <end position="188"/>
    </location>
</feature>
<proteinExistence type="predicted"/>
<feature type="transmembrane region" description="Helical" evidence="1">
    <location>
        <begin position="12"/>
        <end position="36"/>
    </location>
</feature>
<feature type="transmembrane region" description="Helical" evidence="1">
    <location>
        <begin position="209"/>
        <end position="240"/>
    </location>
</feature>
<dbReference type="AlphaFoldDB" id="A0A3R7EGW4"/>
<feature type="transmembrane region" description="Helical" evidence="1">
    <location>
        <begin position="485"/>
        <end position="502"/>
    </location>
</feature>
<reference evidence="2 3" key="1">
    <citation type="submission" date="2018-09" db="EMBL/GenBank/DDBJ databases">
        <title>Genome comparison of Alicycliphilus sp. BQ1, a polyurethanolytic bacterium, with its closest phylogenetic relatives Alicycliphilus denitrificans BC and K601, unable to attack polyurethane.</title>
        <authorList>
            <person name="Loza-Tavera H."/>
            <person name="Lozano L."/>
            <person name="Cevallos M."/>
            <person name="Maya-Lucas O."/>
            <person name="Garcia-Mena J."/>
            <person name="Hernandez J."/>
        </authorList>
    </citation>
    <scope>NUCLEOTIDE SEQUENCE [LARGE SCALE GENOMIC DNA]</scope>
    <source>
        <strain evidence="2 3">BQ1</strain>
    </source>
</reference>
<evidence type="ECO:0000313" key="3">
    <source>
        <dbReference type="Proteomes" id="UP000216225"/>
    </source>
</evidence>
<feature type="transmembrane region" description="Helical" evidence="1">
    <location>
        <begin position="371"/>
        <end position="392"/>
    </location>
</feature>
<keyword evidence="1" id="KW-0472">Membrane</keyword>
<feature type="transmembrane region" description="Helical" evidence="1">
    <location>
        <begin position="514"/>
        <end position="536"/>
    </location>
</feature>
<dbReference type="PANTHER" id="PTHR34219">
    <property type="entry name" value="IRON-REGULATED INNER MEMBRANE PROTEIN-RELATED"/>
    <property type="match status" value="1"/>
</dbReference>
<name>A0A3R7EGW4_9BURK</name>
<feature type="transmembrane region" description="Helical" evidence="1">
    <location>
        <begin position="452"/>
        <end position="473"/>
    </location>
</feature>
<dbReference type="EMBL" id="NKDB02000001">
    <property type="protein sequence ID" value="RKJ99394.1"/>
    <property type="molecule type" value="Genomic_DNA"/>
</dbReference>
<dbReference type="PANTHER" id="PTHR34219:SF4">
    <property type="entry name" value="PEPSY DOMAIN-CONTAINING PROTEIN"/>
    <property type="match status" value="1"/>
</dbReference>